<protein>
    <submittedName>
        <fullName evidence="1">Uncharacterized protein</fullName>
    </submittedName>
</protein>
<accession>A0A6J5PU92</accession>
<evidence type="ECO:0000313" key="1">
    <source>
        <dbReference type="EMBL" id="CAB4175449.1"/>
    </source>
</evidence>
<reference evidence="1" key="1">
    <citation type="submission" date="2020-05" db="EMBL/GenBank/DDBJ databases">
        <authorList>
            <person name="Chiriac C."/>
            <person name="Salcher M."/>
            <person name="Ghai R."/>
            <person name="Kavagutti S V."/>
        </authorList>
    </citation>
    <scope>NUCLEOTIDE SEQUENCE</scope>
</reference>
<dbReference type="EMBL" id="LR796923">
    <property type="protein sequence ID" value="CAB4175449.1"/>
    <property type="molecule type" value="Genomic_DNA"/>
</dbReference>
<sequence length="144" mass="16319">MLKHVLESREFFNQELDWKGIRFVRLESEGNLMNLGVTLPGESVPNPGIVLTLQVIHDYLYQPHITLDEDLRGKGLAVKIYRALIDRLGHLYSGKGRRQNPIVDRVWAKLKMDPTVDCASSSIGDACWTLDNPDGEEIRSFIEG</sequence>
<organism evidence="1">
    <name type="scientific">uncultured Caudovirales phage</name>
    <dbReference type="NCBI Taxonomy" id="2100421"/>
    <lineage>
        <taxon>Viruses</taxon>
        <taxon>Duplodnaviria</taxon>
        <taxon>Heunggongvirae</taxon>
        <taxon>Uroviricota</taxon>
        <taxon>Caudoviricetes</taxon>
        <taxon>Peduoviridae</taxon>
        <taxon>Maltschvirus</taxon>
        <taxon>Maltschvirus maltsch</taxon>
    </lineage>
</organism>
<gene>
    <name evidence="1" type="ORF">UFOVP972_195</name>
</gene>
<proteinExistence type="predicted"/>
<name>A0A6J5PU92_9CAUD</name>